<proteinExistence type="predicted"/>
<evidence type="ECO:0000313" key="3">
    <source>
        <dbReference type="Proteomes" id="UP000807353"/>
    </source>
</evidence>
<dbReference type="Gene3D" id="3.40.50.300">
    <property type="entry name" value="P-loop containing nucleotide triphosphate hydrolases"/>
    <property type="match status" value="1"/>
</dbReference>
<dbReference type="OrthoDB" id="59699at2759"/>
<accession>A0A9P5XXC1</accession>
<dbReference type="InterPro" id="IPR006073">
    <property type="entry name" value="GTP-bd"/>
</dbReference>
<dbReference type="CDD" id="cd00882">
    <property type="entry name" value="Ras_like_GTPase"/>
    <property type="match status" value="1"/>
</dbReference>
<sequence>MSQIQPIVHELPTIVLDAQAEAARREKLARKAGRFRILIVGRANAGKTTILKKICDTTDDPDIYNSKGRKVDPSKIVPTTKRGMHDITNELIFRSSPGFIFHDSRGFEAGGVDELQKVKTFLSERSREKNLKNQVHVIWYCIPMNDSRPITNAEIQFFSKLGTGKVPVIAVFTKCEILELTAIEILEGEKKLTYHDAVKGASEYAKKNLQTIHLDLAKHRYPPRGHVYLQDMEKPHTECKELAIFISTQQVSLEISVKYATKSLVKYSIQKPQDRRKWTMNIFQNILTYFPYGLVRCK</sequence>
<protein>
    <recommendedName>
        <fullName evidence="1">G domain-containing protein</fullName>
    </recommendedName>
</protein>
<keyword evidence="3" id="KW-1185">Reference proteome</keyword>
<name>A0A9P5XXC1_9AGAR</name>
<feature type="domain" description="G" evidence="1">
    <location>
        <begin position="36"/>
        <end position="174"/>
    </location>
</feature>
<dbReference type="InterPro" id="IPR027417">
    <property type="entry name" value="P-loop_NTPase"/>
</dbReference>
<comment type="caution">
    <text evidence="2">The sequence shown here is derived from an EMBL/GenBank/DDBJ whole genome shotgun (WGS) entry which is preliminary data.</text>
</comment>
<dbReference type="AlphaFoldDB" id="A0A9P5XXC1"/>
<evidence type="ECO:0000259" key="1">
    <source>
        <dbReference type="Pfam" id="PF01926"/>
    </source>
</evidence>
<dbReference type="EMBL" id="MU150377">
    <property type="protein sequence ID" value="KAF9457306.1"/>
    <property type="molecule type" value="Genomic_DNA"/>
</dbReference>
<organism evidence="2 3">
    <name type="scientific">Collybia nuda</name>
    <dbReference type="NCBI Taxonomy" id="64659"/>
    <lineage>
        <taxon>Eukaryota</taxon>
        <taxon>Fungi</taxon>
        <taxon>Dikarya</taxon>
        <taxon>Basidiomycota</taxon>
        <taxon>Agaricomycotina</taxon>
        <taxon>Agaricomycetes</taxon>
        <taxon>Agaricomycetidae</taxon>
        <taxon>Agaricales</taxon>
        <taxon>Tricholomatineae</taxon>
        <taxon>Clitocybaceae</taxon>
        <taxon>Collybia</taxon>
    </lineage>
</organism>
<evidence type="ECO:0000313" key="2">
    <source>
        <dbReference type="EMBL" id="KAF9457306.1"/>
    </source>
</evidence>
<dbReference type="Proteomes" id="UP000807353">
    <property type="component" value="Unassembled WGS sequence"/>
</dbReference>
<reference evidence="2" key="1">
    <citation type="submission" date="2020-11" db="EMBL/GenBank/DDBJ databases">
        <authorList>
            <consortium name="DOE Joint Genome Institute"/>
            <person name="Ahrendt S."/>
            <person name="Riley R."/>
            <person name="Andreopoulos W."/>
            <person name="Labutti K."/>
            <person name="Pangilinan J."/>
            <person name="Ruiz-Duenas F.J."/>
            <person name="Barrasa J.M."/>
            <person name="Sanchez-Garcia M."/>
            <person name="Camarero S."/>
            <person name="Miyauchi S."/>
            <person name="Serrano A."/>
            <person name="Linde D."/>
            <person name="Babiker R."/>
            <person name="Drula E."/>
            <person name="Ayuso-Fernandez I."/>
            <person name="Pacheco R."/>
            <person name="Padilla G."/>
            <person name="Ferreira P."/>
            <person name="Barriuso J."/>
            <person name="Kellner H."/>
            <person name="Castanera R."/>
            <person name="Alfaro M."/>
            <person name="Ramirez L."/>
            <person name="Pisabarro A.G."/>
            <person name="Kuo A."/>
            <person name="Tritt A."/>
            <person name="Lipzen A."/>
            <person name="He G."/>
            <person name="Yan M."/>
            <person name="Ng V."/>
            <person name="Cullen D."/>
            <person name="Martin F."/>
            <person name="Rosso M.-N."/>
            <person name="Henrissat B."/>
            <person name="Hibbett D."/>
            <person name="Martinez A.T."/>
            <person name="Grigoriev I.V."/>
        </authorList>
    </citation>
    <scope>NUCLEOTIDE SEQUENCE</scope>
    <source>
        <strain evidence="2">CBS 247.69</strain>
    </source>
</reference>
<gene>
    <name evidence="2" type="ORF">BDZ94DRAFT_1292467</name>
</gene>
<dbReference type="GO" id="GO:0005525">
    <property type="term" value="F:GTP binding"/>
    <property type="evidence" value="ECO:0007669"/>
    <property type="project" value="InterPro"/>
</dbReference>
<dbReference type="SUPFAM" id="SSF52540">
    <property type="entry name" value="P-loop containing nucleoside triphosphate hydrolases"/>
    <property type="match status" value="1"/>
</dbReference>
<dbReference type="Pfam" id="PF01926">
    <property type="entry name" value="MMR_HSR1"/>
    <property type="match status" value="1"/>
</dbReference>